<feature type="region of interest" description="Disordered" evidence="1">
    <location>
        <begin position="219"/>
        <end position="249"/>
    </location>
</feature>
<reference evidence="2" key="1">
    <citation type="submission" date="2023-05" db="EMBL/GenBank/DDBJ databases">
        <title>Streptantibioticus silvisoli sp. nov., acidotolerant actinomycetes 1 from pine litter.</title>
        <authorList>
            <person name="Swiecimska M."/>
            <person name="Golinska P."/>
            <person name="Sangal V."/>
            <person name="Wachnowicz B."/>
            <person name="Goodfellow M."/>
        </authorList>
    </citation>
    <scope>NUCLEOTIDE SEQUENCE</scope>
    <source>
        <strain evidence="2">SL13</strain>
    </source>
</reference>
<evidence type="ECO:0000313" key="2">
    <source>
        <dbReference type="EMBL" id="MDI5973526.1"/>
    </source>
</evidence>
<accession>A0AA90K133</accession>
<proteinExistence type="predicted"/>
<protein>
    <submittedName>
        <fullName evidence="2">Uncharacterized protein</fullName>
    </submittedName>
</protein>
<name>A0AA90K133_9ACTN</name>
<evidence type="ECO:0000256" key="1">
    <source>
        <dbReference type="SAM" id="MobiDB-lite"/>
    </source>
</evidence>
<feature type="region of interest" description="Disordered" evidence="1">
    <location>
        <begin position="36"/>
        <end position="55"/>
    </location>
</feature>
<dbReference type="AlphaFoldDB" id="A0AA90K133"/>
<feature type="compositionally biased region" description="Low complexity" evidence="1">
    <location>
        <begin position="36"/>
        <end position="45"/>
    </location>
</feature>
<sequence>MTTSLDDLLARARLLPTAEYTQADIDAGQRRLAARLAASTSSGAGPRPPDGPQQAADDLTALCEAVVAQPGGLDSLAELLAPSSIPEPQGARVLGCLLALAAAQDSARFWWQYAAGAGDHPAAFCLALYHEAHGEPAAATWWRQQAELPPCAADQLPPVQEVRHSLRVLRRLQEDRPVTGAVAAAISYVPAAVGWVDDDLDLPLPDADFTTRLRSLTRHDTTRHDTAPPLPARTGGRHWPPVRKTPVAG</sequence>
<comment type="caution">
    <text evidence="2">The sequence shown here is derived from an EMBL/GenBank/DDBJ whole genome shotgun (WGS) entry which is preliminary data.</text>
</comment>
<gene>
    <name evidence="2" type="ORF">POF50_030005</name>
</gene>
<dbReference type="RefSeq" id="WP_271312383.1">
    <property type="nucleotide sequence ID" value="NZ_JABXJJ020000047.1"/>
</dbReference>
<organism evidence="2">
    <name type="scientific">Streptantibioticus silvisoli</name>
    <dbReference type="NCBI Taxonomy" id="2705255"/>
    <lineage>
        <taxon>Bacteria</taxon>
        <taxon>Bacillati</taxon>
        <taxon>Actinomycetota</taxon>
        <taxon>Actinomycetes</taxon>
        <taxon>Kitasatosporales</taxon>
        <taxon>Streptomycetaceae</taxon>
        <taxon>Streptantibioticus</taxon>
    </lineage>
</organism>
<dbReference type="EMBL" id="JABXJJ020000047">
    <property type="protein sequence ID" value="MDI5973526.1"/>
    <property type="molecule type" value="Genomic_DNA"/>
</dbReference>